<dbReference type="EMBL" id="CAUYUJ010017418">
    <property type="protein sequence ID" value="CAK0874667.1"/>
    <property type="molecule type" value="Genomic_DNA"/>
</dbReference>
<organism evidence="2 3">
    <name type="scientific">Prorocentrum cordatum</name>
    <dbReference type="NCBI Taxonomy" id="2364126"/>
    <lineage>
        <taxon>Eukaryota</taxon>
        <taxon>Sar</taxon>
        <taxon>Alveolata</taxon>
        <taxon>Dinophyceae</taxon>
        <taxon>Prorocentrales</taxon>
        <taxon>Prorocentraceae</taxon>
        <taxon>Prorocentrum</taxon>
    </lineage>
</organism>
<reference evidence="2" key="1">
    <citation type="submission" date="2023-10" db="EMBL/GenBank/DDBJ databases">
        <authorList>
            <person name="Chen Y."/>
            <person name="Shah S."/>
            <person name="Dougan E. K."/>
            <person name="Thang M."/>
            <person name="Chan C."/>
        </authorList>
    </citation>
    <scope>NUCLEOTIDE SEQUENCE [LARGE SCALE GENOMIC DNA]</scope>
</reference>
<comment type="caution">
    <text evidence="2">The sequence shown here is derived from an EMBL/GenBank/DDBJ whole genome shotgun (WGS) entry which is preliminary data.</text>
</comment>
<evidence type="ECO:0008006" key="4">
    <source>
        <dbReference type="Google" id="ProtNLM"/>
    </source>
</evidence>
<sequence>METPRAARCPERPRGPRVLRRPPAFAPTPSGGGAPGAARGGGPERGGEVGAAPCRGSAAVPGAPPDVADIPRPRFCGQCSPSSEGSIGHPRFCRSGCVHVLAGTRCPRGPDCTWCHDPSCKTRRHLDKRSRQLFREMDDLSKIRTVWPVLKSKMDEVGLGGVATRALEKWRCDITSMPEFAGHPQDVRLPSQHCLERLRRFRLTDLCACPILPECVAERTERLLMELRAFERTRIYADDGFTHVLCHVGK</sequence>
<feature type="compositionally biased region" description="Low complexity" evidence="1">
    <location>
        <begin position="50"/>
        <end position="67"/>
    </location>
</feature>
<accession>A0ABN9VMT8</accession>
<name>A0ABN9VMT8_9DINO</name>
<keyword evidence="3" id="KW-1185">Reference proteome</keyword>
<evidence type="ECO:0000256" key="1">
    <source>
        <dbReference type="SAM" id="MobiDB-lite"/>
    </source>
</evidence>
<evidence type="ECO:0000313" key="3">
    <source>
        <dbReference type="Proteomes" id="UP001189429"/>
    </source>
</evidence>
<feature type="region of interest" description="Disordered" evidence="1">
    <location>
        <begin position="1"/>
        <end position="67"/>
    </location>
</feature>
<feature type="compositionally biased region" description="Gly residues" evidence="1">
    <location>
        <begin position="30"/>
        <end position="44"/>
    </location>
</feature>
<protein>
    <recommendedName>
        <fullName evidence="4">C3H1-type domain-containing protein</fullName>
    </recommendedName>
</protein>
<gene>
    <name evidence="2" type="ORF">PCOR1329_LOCUS59499</name>
</gene>
<dbReference type="Proteomes" id="UP001189429">
    <property type="component" value="Unassembled WGS sequence"/>
</dbReference>
<evidence type="ECO:0000313" key="2">
    <source>
        <dbReference type="EMBL" id="CAK0874667.1"/>
    </source>
</evidence>
<proteinExistence type="predicted"/>